<dbReference type="EMBL" id="KF900939">
    <property type="protein sequence ID" value="AIF12205.1"/>
    <property type="molecule type" value="Genomic_DNA"/>
</dbReference>
<reference evidence="2" key="1">
    <citation type="journal article" date="2014" name="Genome Biol. Evol.">
        <title>Pangenome evidence for extensive interdomain horizontal transfer affecting lineage core and shell genes in uncultured planktonic thaumarchaeota and euryarchaeota.</title>
        <authorList>
            <person name="Deschamps P."/>
            <person name="Zivanovic Y."/>
            <person name="Moreira D."/>
            <person name="Rodriguez-Valera F."/>
            <person name="Lopez-Garcia P."/>
        </authorList>
    </citation>
    <scope>NUCLEOTIDE SEQUENCE</scope>
</reference>
<evidence type="ECO:0000256" key="1">
    <source>
        <dbReference type="SAM" id="Phobius"/>
    </source>
</evidence>
<keyword evidence="1" id="KW-0472">Membrane</keyword>
<protein>
    <submittedName>
        <fullName evidence="2">Uncharacterized protein</fullName>
    </submittedName>
</protein>
<feature type="transmembrane region" description="Helical" evidence="1">
    <location>
        <begin position="90"/>
        <end position="113"/>
    </location>
</feature>
<keyword evidence="1" id="KW-1133">Transmembrane helix</keyword>
<evidence type="ECO:0000313" key="2">
    <source>
        <dbReference type="EMBL" id="AIF12205.1"/>
    </source>
</evidence>
<feature type="transmembrane region" description="Helical" evidence="1">
    <location>
        <begin position="41"/>
        <end position="60"/>
    </location>
</feature>
<dbReference type="AlphaFoldDB" id="A0A075HAI1"/>
<organism evidence="2">
    <name type="scientific">uncultured marine thaumarchaeote KM3_54_G11</name>
    <dbReference type="NCBI Taxonomy" id="1456193"/>
    <lineage>
        <taxon>Archaea</taxon>
        <taxon>Nitrososphaerota</taxon>
        <taxon>environmental samples</taxon>
    </lineage>
</organism>
<proteinExistence type="predicted"/>
<name>A0A075HAI1_9ARCH</name>
<keyword evidence="1" id="KW-0812">Transmembrane</keyword>
<sequence>MLNHYFGLFSCIEYVNFEYKQYEQFIFDSFFEKILGKHTKFYMVFIGIILLILGSFVTIFDYPQIQYFENMDSEMYATLESEQKEIHNRLIIEFSVGLVILLAGGASFIMSFFKNSKK</sequence>
<accession>A0A075HAI1</accession>